<evidence type="ECO:0000313" key="2">
    <source>
        <dbReference type="Proteomes" id="UP000198861"/>
    </source>
</evidence>
<gene>
    <name evidence="1" type="ORF">SAMN04244571_04050</name>
</gene>
<comment type="caution">
    <text evidence="1">The sequence shown here is derived from an EMBL/GenBank/DDBJ whole genome shotgun (WGS) entry which is preliminary data.</text>
</comment>
<dbReference type="EMBL" id="FOKJ01000099">
    <property type="protein sequence ID" value="SFB58814.1"/>
    <property type="molecule type" value="Genomic_DNA"/>
</dbReference>
<dbReference type="Proteomes" id="UP000198861">
    <property type="component" value="Unassembled WGS sequence"/>
</dbReference>
<protein>
    <recommendedName>
        <fullName evidence="3">RiboL-PSP-HEPN domain-containing protein</fullName>
    </recommendedName>
</protein>
<reference evidence="1 2" key="1">
    <citation type="submission" date="2016-10" db="EMBL/GenBank/DDBJ databases">
        <authorList>
            <person name="Varghese N."/>
            <person name="Submissions S."/>
        </authorList>
    </citation>
    <scope>NUCLEOTIDE SEQUENCE [LARGE SCALE GENOMIC DNA]</scope>
    <source>
        <strain evidence="1 2">DSM 282</strain>
    </source>
</reference>
<dbReference type="RefSeq" id="WP_139231735.1">
    <property type="nucleotide sequence ID" value="NZ_FOKJ01000099.1"/>
</dbReference>
<evidence type="ECO:0000313" key="1">
    <source>
        <dbReference type="EMBL" id="SFB58814.1"/>
    </source>
</evidence>
<evidence type="ECO:0008006" key="3">
    <source>
        <dbReference type="Google" id="ProtNLM"/>
    </source>
</evidence>
<organism evidence="1 2">
    <name type="scientific">Azotobacter beijerinckii</name>
    <dbReference type="NCBI Taxonomy" id="170623"/>
    <lineage>
        <taxon>Bacteria</taxon>
        <taxon>Pseudomonadati</taxon>
        <taxon>Pseudomonadota</taxon>
        <taxon>Gammaproteobacteria</taxon>
        <taxon>Pseudomonadales</taxon>
        <taxon>Pseudomonadaceae</taxon>
        <taxon>Azotobacter</taxon>
    </lineage>
</organism>
<sequence length="240" mass="27139">MPITAKKHFDDDIARAWSIYQHTQLQLSVQNSDKKLCNDLMLSAVAMSVGAMDAYLCDAYVDCLSSSLRAYAQGKWPGTFPSGYKKQPLPAGEVLNNTRANRPLWSIRMAARKVMERENILSISRIDDLFNPILPAGKKLWPDFIAVLIAHNRIRFTRHTKSTTAGLKGKKLDDANKQAVAALKSRIAYIVQLRHDWIHNCSRPKSSITKLTKLKAHSAIRDIHILIDELDKHIESNRII</sequence>
<accession>A0A1I1C868</accession>
<name>A0A1I1C868_9GAMM</name>
<proteinExistence type="predicted"/>
<keyword evidence="2" id="KW-1185">Reference proteome</keyword>